<evidence type="ECO:0000256" key="4">
    <source>
        <dbReference type="ARBA" id="ARBA00022989"/>
    </source>
</evidence>
<evidence type="ECO:0000256" key="5">
    <source>
        <dbReference type="ARBA" id="ARBA00023136"/>
    </source>
</evidence>
<feature type="transmembrane region" description="Helical" evidence="6">
    <location>
        <begin position="93"/>
        <end position="112"/>
    </location>
</feature>
<feature type="transmembrane region" description="Helical" evidence="6">
    <location>
        <begin position="353"/>
        <end position="375"/>
    </location>
</feature>
<dbReference type="AlphaFoldDB" id="A0A4Z0GLA7"/>
<keyword evidence="3 6" id="KW-0812">Transmembrane</keyword>
<feature type="transmembrane region" description="Helical" evidence="6">
    <location>
        <begin position="184"/>
        <end position="203"/>
    </location>
</feature>
<dbReference type="SUPFAM" id="SSF103473">
    <property type="entry name" value="MFS general substrate transporter"/>
    <property type="match status" value="1"/>
</dbReference>
<evidence type="ECO:0000259" key="7">
    <source>
        <dbReference type="PROSITE" id="PS50850"/>
    </source>
</evidence>
<dbReference type="Gene3D" id="1.20.1250.20">
    <property type="entry name" value="MFS general substrate transporter like domains"/>
    <property type="match status" value="1"/>
</dbReference>
<dbReference type="GO" id="GO:0022857">
    <property type="term" value="F:transmembrane transporter activity"/>
    <property type="evidence" value="ECO:0007669"/>
    <property type="project" value="InterPro"/>
</dbReference>
<dbReference type="OrthoDB" id="26855at2"/>
<proteinExistence type="predicted"/>
<feature type="domain" description="Major facilitator superfamily (MFS) profile" evidence="7">
    <location>
        <begin position="26"/>
        <end position="442"/>
    </location>
</feature>
<keyword evidence="4 6" id="KW-1133">Transmembrane helix</keyword>
<evidence type="ECO:0000256" key="6">
    <source>
        <dbReference type="SAM" id="Phobius"/>
    </source>
</evidence>
<feature type="transmembrane region" description="Helical" evidence="6">
    <location>
        <begin position="118"/>
        <end position="138"/>
    </location>
</feature>
<evidence type="ECO:0000313" key="8">
    <source>
        <dbReference type="EMBL" id="TGA97515.1"/>
    </source>
</evidence>
<evidence type="ECO:0000256" key="3">
    <source>
        <dbReference type="ARBA" id="ARBA00022692"/>
    </source>
</evidence>
<sequence length="453" mass="50707">MIQDNGKATVADRMNRLPSSRVFRKMVTRIATGGIFEFYELFLAGAIGVKLIEAGILTPTTLAFFIGSGFLGMFFGTTFFGRLSDKIGRRNGYVYSLLIYSLFTILMAFSPNQVWLDILRFGAGLGVGAQLVIIDTYISELTPSRYRGFYVAYAHFITFLAVPIVTLLSYLLVPAHFLIDGWRWVVMIGGFGSILIWWIRAGLPESPRWLEKMGRTQDAEQALARIENEILLEKGSLPSVTVDRIEETEKGSFSEIFKPPYRSRTIMLIVFNIFQTVGFYGFASWVPTLLVSEGVTLVHSLLYTFIIALANPFGPILGMATSDRMERKWLIVFISLAIAAFGIIFSLMRIPVWIILVGITITLLNNWFSSIYHSYQAELFPTRLRATGVGFSYSWGRLSSAFSSIVIAQLLVHFGVFGVFSFISLSMLIVAFVIGCFGPQTSKRDLEDISPVQ</sequence>
<keyword evidence="5 6" id="KW-0472">Membrane</keyword>
<dbReference type="InterPro" id="IPR020846">
    <property type="entry name" value="MFS_dom"/>
</dbReference>
<dbReference type="InterPro" id="IPR005828">
    <property type="entry name" value="MFS_sugar_transport-like"/>
</dbReference>
<dbReference type="PROSITE" id="PS50850">
    <property type="entry name" value="MFS"/>
    <property type="match status" value="1"/>
</dbReference>
<keyword evidence="2" id="KW-0813">Transport</keyword>
<dbReference type="Proteomes" id="UP000298347">
    <property type="component" value="Unassembled WGS sequence"/>
</dbReference>
<feature type="transmembrane region" description="Helical" evidence="6">
    <location>
        <begin position="26"/>
        <end position="49"/>
    </location>
</feature>
<accession>A0A4Z0GLA7</accession>
<dbReference type="EMBL" id="SRJD01000013">
    <property type="protein sequence ID" value="TGA97515.1"/>
    <property type="molecule type" value="Genomic_DNA"/>
</dbReference>
<dbReference type="Pfam" id="PF00083">
    <property type="entry name" value="Sugar_tr"/>
    <property type="match status" value="1"/>
</dbReference>
<organism evidence="8 9">
    <name type="scientific">Sporolactobacillus shoreae</name>
    <dbReference type="NCBI Taxonomy" id="1465501"/>
    <lineage>
        <taxon>Bacteria</taxon>
        <taxon>Bacillati</taxon>
        <taxon>Bacillota</taxon>
        <taxon>Bacilli</taxon>
        <taxon>Bacillales</taxon>
        <taxon>Sporolactobacillaceae</taxon>
        <taxon>Sporolactobacillus</taxon>
    </lineage>
</organism>
<protein>
    <submittedName>
        <fullName evidence="8">MFS transporter</fullName>
    </submittedName>
</protein>
<feature type="transmembrane region" description="Helical" evidence="6">
    <location>
        <begin position="329"/>
        <end position="347"/>
    </location>
</feature>
<dbReference type="InterPro" id="IPR036259">
    <property type="entry name" value="MFS_trans_sf"/>
</dbReference>
<evidence type="ECO:0000256" key="2">
    <source>
        <dbReference type="ARBA" id="ARBA00022448"/>
    </source>
</evidence>
<dbReference type="PANTHER" id="PTHR23511">
    <property type="entry name" value="SYNAPTIC VESICLE GLYCOPROTEIN 2"/>
    <property type="match status" value="1"/>
</dbReference>
<feature type="transmembrane region" description="Helical" evidence="6">
    <location>
        <begin position="61"/>
        <end position="81"/>
    </location>
</feature>
<evidence type="ECO:0000313" key="9">
    <source>
        <dbReference type="Proteomes" id="UP000298347"/>
    </source>
</evidence>
<evidence type="ECO:0000256" key="1">
    <source>
        <dbReference type="ARBA" id="ARBA00004651"/>
    </source>
</evidence>
<feature type="transmembrane region" description="Helical" evidence="6">
    <location>
        <begin position="266"/>
        <end position="285"/>
    </location>
</feature>
<dbReference type="PANTHER" id="PTHR23511:SF34">
    <property type="entry name" value="SYNAPTIC VESICLE GLYCOPROTEIN 2"/>
    <property type="match status" value="1"/>
</dbReference>
<keyword evidence="9" id="KW-1185">Reference proteome</keyword>
<feature type="transmembrane region" description="Helical" evidence="6">
    <location>
        <begin position="297"/>
        <end position="317"/>
    </location>
</feature>
<comment type="caution">
    <text evidence="8">The sequence shown here is derived from an EMBL/GenBank/DDBJ whole genome shotgun (WGS) entry which is preliminary data.</text>
</comment>
<dbReference type="CDD" id="cd17316">
    <property type="entry name" value="MFS_SV2_like"/>
    <property type="match status" value="1"/>
</dbReference>
<feature type="transmembrane region" description="Helical" evidence="6">
    <location>
        <begin position="395"/>
        <end position="412"/>
    </location>
</feature>
<feature type="transmembrane region" description="Helical" evidence="6">
    <location>
        <begin position="418"/>
        <end position="437"/>
    </location>
</feature>
<dbReference type="GO" id="GO:0005886">
    <property type="term" value="C:plasma membrane"/>
    <property type="evidence" value="ECO:0007669"/>
    <property type="project" value="UniProtKB-SubCell"/>
</dbReference>
<dbReference type="RefSeq" id="WP_135348981.1">
    <property type="nucleotide sequence ID" value="NZ_SRJD01000013.1"/>
</dbReference>
<feature type="transmembrane region" description="Helical" evidence="6">
    <location>
        <begin position="150"/>
        <end position="172"/>
    </location>
</feature>
<gene>
    <name evidence="8" type="ORF">E4665_11760</name>
</gene>
<comment type="subcellular location">
    <subcellularLocation>
        <location evidence="1">Cell membrane</location>
        <topology evidence="1">Multi-pass membrane protein</topology>
    </subcellularLocation>
</comment>
<reference evidence="8 9" key="1">
    <citation type="journal article" date="2015" name="Int. J. Syst. Evol. Microbiol.">
        <title>Sporolactobacillus shoreae sp. nov. and Sporolactobacillus spathodeae sp. nov., two spore-forming lactic acid bacteria isolated from tree barks in Thailand.</title>
        <authorList>
            <person name="Thamacharoensuk T."/>
            <person name="Kitahara M."/>
            <person name="Ohkuma M."/>
            <person name="Thongchul N."/>
            <person name="Tanasupawat S."/>
        </authorList>
    </citation>
    <scope>NUCLEOTIDE SEQUENCE [LARGE SCALE GENOMIC DNA]</scope>
    <source>
        <strain evidence="8 9">BK92</strain>
    </source>
</reference>
<name>A0A4Z0GLA7_9BACL</name>